<dbReference type="InterPro" id="IPR029044">
    <property type="entry name" value="Nucleotide-diphossugar_trans"/>
</dbReference>
<dbReference type="GO" id="GO:0050501">
    <property type="term" value="F:hyaluronan synthase activity"/>
    <property type="evidence" value="ECO:0007669"/>
    <property type="project" value="UniProtKB-EC"/>
</dbReference>
<comment type="caution">
    <text evidence="2">The sequence shown here is derived from an EMBL/GenBank/DDBJ whole genome shotgun (WGS) entry which is preliminary data.</text>
</comment>
<dbReference type="CDD" id="cd00761">
    <property type="entry name" value="Glyco_tranf_GTA_type"/>
    <property type="match status" value="1"/>
</dbReference>
<reference evidence="2 3" key="1">
    <citation type="submission" date="2019-05" db="EMBL/GenBank/DDBJ databases">
        <authorList>
            <consortium name="Pathogen Informatics"/>
        </authorList>
    </citation>
    <scope>NUCLEOTIDE SEQUENCE [LARGE SCALE GENOMIC DNA]</scope>
    <source>
        <strain evidence="2 3">NM319</strain>
    </source>
</reference>
<dbReference type="EC" id="2.4.1.212" evidence="2"/>
<name>A0ABY6TLI6_9PAST</name>
<dbReference type="Pfam" id="PF00535">
    <property type="entry name" value="Glycos_transf_2"/>
    <property type="match status" value="1"/>
</dbReference>
<evidence type="ECO:0000313" key="2">
    <source>
        <dbReference type="EMBL" id="VTU08220.1"/>
    </source>
</evidence>
<dbReference type="InterPro" id="IPR001173">
    <property type="entry name" value="Glyco_trans_2-like"/>
</dbReference>
<accession>A0ABY6TLI6</accession>
<dbReference type="PANTHER" id="PTHR43685">
    <property type="entry name" value="GLYCOSYLTRANSFERASE"/>
    <property type="match status" value="1"/>
</dbReference>
<keyword evidence="2" id="KW-0328">Glycosyltransferase</keyword>
<evidence type="ECO:0000259" key="1">
    <source>
        <dbReference type="Pfam" id="PF00535"/>
    </source>
</evidence>
<gene>
    <name evidence="2" type="primary">hyaD_4</name>
    <name evidence="2" type="ORF">SAMEA1410922_01354</name>
</gene>
<dbReference type="SUPFAM" id="SSF53448">
    <property type="entry name" value="Nucleotide-diphospho-sugar transferases"/>
    <property type="match status" value="1"/>
</dbReference>
<dbReference type="EMBL" id="CABFKI010000007">
    <property type="protein sequence ID" value="VTU08220.1"/>
    <property type="molecule type" value="Genomic_DNA"/>
</dbReference>
<sequence length="277" mass="33014">MMSENKPLISIIIPCYNAAKYLQETFDSLATQTCQNFEIIAVDDGSTDNTLEILQNIQTKQPKLRIIQQVNQYYIAARINAVKQAQGKYLVFLDADDKLGKDYLKLCSEALENDDSLSIVYTKARFFDARTDSWDLPEFRKKDFLLQNCIYVTAMIRKSEYDAVGGFDVRLKMLEDWELFISLIKRGGKVHRINDIQFYYRKRHNQTSITDQADHHLDSDCHFLLYQKHYDFYKENGIFLQHLFRAKLSDEKRYRKNFLKKYFYKMFNQKKYKKYYG</sequence>
<feature type="domain" description="Glycosyltransferase 2-like" evidence="1">
    <location>
        <begin position="10"/>
        <end position="149"/>
    </location>
</feature>
<dbReference type="Proteomes" id="UP000308167">
    <property type="component" value="Unassembled WGS sequence"/>
</dbReference>
<keyword evidence="2" id="KW-0808">Transferase</keyword>
<organism evidence="2 3">
    <name type="scientific">Actinobacillus porcinus</name>
    <dbReference type="NCBI Taxonomy" id="51048"/>
    <lineage>
        <taxon>Bacteria</taxon>
        <taxon>Pseudomonadati</taxon>
        <taxon>Pseudomonadota</taxon>
        <taxon>Gammaproteobacteria</taxon>
        <taxon>Pasteurellales</taxon>
        <taxon>Pasteurellaceae</taxon>
        <taxon>Actinobacillus</taxon>
    </lineage>
</organism>
<protein>
    <submittedName>
        <fullName evidence="2">Lipooligosaccharide biosynthesis protein</fullName>
        <ecNumber evidence="2">2.4.1.212</ecNumber>
    </submittedName>
</protein>
<proteinExistence type="predicted"/>
<keyword evidence="3" id="KW-1185">Reference proteome</keyword>
<dbReference type="PANTHER" id="PTHR43685:SF2">
    <property type="entry name" value="GLYCOSYLTRANSFERASE 2-LIKE DOMAIN-CONTAINING PROTEIN"/>
    <property type="match status" value="1"/>
</dbReference>
<evidence type="ECO:0000313" key="3">
    <source>
        <dbReference type="Proteomes" id="UP000308167"/>
    </source>
</evidence>
<dbReference type="InterPro" id="IPR050834">
    <property type="entry name" value="Glycosyltransf_2"/>
</dbReference>
<dbReference type="RefSeq" id="WP_210403517.1">
    <property type="nucleotide sequence ID" value="NZ_CABFKI010000007.1"/>
</dbReference>
<dbReference type="GeneID" id="86155750"/>
<dbReference type="Gene3D" id="3.90.550.10">
    <property type="entry name" value="Spore Coat Polysaccharide Biosynthesis Protein SpsA, Chain A"/>
    <property type="match status" value="1"/>
</dbReference>